<evidence type="ECO:0000313" key="8">
    <source>
        <dbReference type="Proteomes" id="UP000444721"/>
    </source>
</evidence>
<reference evidence="7 8" key="1">
    <citation type="journal article" date="2019" name="Sci. Rep.">
        <title>Nanopore sequencing improves the draft genome of the human pathogenic amoeba Naegleria fowleri.</title>
        <authorList>
            <person name="Liechti N."/>
            <person name="Schurch N."/>
            <person name="Bruggmann R."/>
            <person name="Wittwer M."/>
        </authorList>
    </citation>
    <scope>NUCLEOTIDE SEQUENCE [LARGE SCALE GENOMIC DNA]</scope>
    <source>
        <strain evidence="7 8">ATCC 30894</strain>
    </source>
</reference>
<keyword evidence="2 4" id="KW-0371">Homeobox</keyword>
<dbReference type="OrthoDB" id="4187154at2759"/>
<dbReference type="EMBL" id="VFQX01000004">
    <property type="protein sequence ID" value="KAF0983767.1"/>
    <property type="molecule type" value="Genomic_DNA"/>
</dbReference>
<dbReference type="PROSITE" id="PS00027">
    <property type="entry name" value="HOMEOBOX_1"/>
    <property type="match status" value="1"/>
</dbReference>
<accession>A0A6A5C329</accession>
<protein>
    <recommendedName>
        <fullName evidence="6">Homeobox domain-containing protein</fullName>
    </recommendedName>
</protein>
<dbReference type="GO" id="GO:0000981">
    <property type="term" value="F:DNA-binding transcription factor activity, RNA polymerase II-specific"/>
    <property type="evidence" value="ECO:0007669"/>
    <property type="project" value="InterPro"/>
</dbReference>
<dbReference type="Proteomes" id="UP000444721">
    <property type="component" value="Unassembled WGS sequence"/>
</dbReference>
<evidence type="ECO:0000256" key="1">
    <source>
        <dbReference type="ARBA" id="ARBA00023125"/>
    </source>
</evidence>
<dbReference type="VEuPathDB" id="AmoebaDB:NfTy_006640"/>
<feature type="region of interest" description="Disordered" evidence="5">
    <location>
        <begin position="262"/>
        <end position="284"/>
    </location>
</feature>
<evidence type="ECO:0000256" key="5">
    <source>
        <dbReference type="SAM" id="MobiDB-lite"/>
    </source>
</evidence>
<dbReference type="AlphaFoldDB" id="A0A6A5C329"/>
<comment type="subcellular location">
    <subcellularLocation>
        <location evidence="4">Nucleus</location>
    </subcellularLocation>
</comment>
<dbReference type="InterPro" id="IPR017970">
    <property type="entry name" value="Homeobox_CS"/>
</dbReference>
<name>A0A6A5C329_NAEFO</name>
<evidence type="ECO:0000256" key="2">
    <source>
        <dbReference type="ARBA" id="ARBA00023155"/>
    </source>
</evidence>
<feature type="compositionally biased region" description="Polar residues" evidence="5">
    <location>
        <begin position="397"/>
        <end position="412"/>
    </location>
</feature>
<keyword evidence="8" id="KW-1185">Reference proteome</keyword>
<dbReference type="GO" id="GO:0005634">
    <property type="term" value="C:nucleus"/>
    <property type="evidence" value="ECO:0007669"/>
    <property type="project" value="UniProtKB-SubCell"/>
</dbReference>
<dbReference type="GO" id="GO:0003677">
    <property type="term" value="F:DNA binding"/>
    <property type="evidence" value="ECO:0007669"/>
    <property type="project" value="UniProtKB-UniRule"/>
</dbReference>
<feature type="region of interest" description="Disordered" evidence="5">
    <location>
        <begin position="377"/>
        <end position="412"/>
    </location>
</feature>
<feature type="domain" description="Homeobox" evidence="6">
    <location>
        <begin position="309"/>
        <end position="372"/>
    </location>
</feature>
<dbReference type="InterPro" id="IPR001356">
    <property type="entry name" value="HD"/>
</dbReference>
<feature type="DNA-binding region" description="Homeobox" evidence="4">
    <location>
        <begin position="311"/>
        <end position="373"/>
    </location>
</feature>
<dbReference type="SMART" id="SM00389">
    <property type="entry name" value="HOX"/>
    <property type="match status" value="1"/>
</dbReference>
<dbReference type="PANTHER" id="PTHR11850">
    <property type="entry name" value="HOMEOBOX PROTEIN TRANSCRIPTION FACTORS"/>
    <property type="match status" value="1"/>
</dbReference>
<evidence type="ECO:0000259" key="6">
    <source>
        <dbReference type="PROSITE" id="PS50071"/>
    </source>
</evidence>
<organism evidence="7 8">
    <name type="scientific">Naegleria fowleri</name>
    <name type="common">Brain eating amoeba</name>
    <dbReference type="NCBI Taxonomy" id="5763"/>
    <lineage>
        <taxon>Eukaryota</taxon>
        <taxon>Discoba</taxon>
        <taxon>Heterolobosea</taxon>
        <taxon>Tetramitia</taxon>
        <taxon>Eutetramitia</taxon>
        <taxon>Vahlkampfiidae</taxon>
        <taxon>Naegleria</taxon>
    </lineage>
</organism>
<dbReference type="SUPFAM" id="SSF46689">
    <property type="entry name" value="Homeodomain-like"/>
    <property type="match status" value="1"/>
</dbReference>
<dbReference type="PROSITE" id="PS50071">
    <property type="entry name" value="HOMEOBOX_2"/>
    <property type="match status" value="1"/>
</dbReference>
<dbReference type="InterPro" id="IPR008422">
    <property type="entry name" value="KN_HD"/>
</dbReference>
<dbReference type="InterPro" id="IPR050224">
    <property type="entry name" value="TALE_homeobox"/>
</dbReference>
<dbReference type="RefSeq" id="XP_044568480.1">
    <property type="nucleotide sequence ID" value="XM_044711453.1"/>
</dbReference>
<sequence>MPQTTVSSSSSVIHHPLFPSLLATHSVNVADGHRHYKSASSQPSTITSEDIKKKLTESGENSNNNNNNINNNNIQNEQQNNLLINSSTNSTLNHHGGDHSVMVSAIPIQQDETSVVNQLCHNFLVQANYPSVVESEIPSMVMNSQPSLSSFDHSICGLAAITALHKLELQTMYNLCEDFIDQMQHTLHIEKQHVKFCAKQRIQHPNVYGSNAVFFGPNYGNGGGTVNNHGGNGVGGGVNSGSGGGGVGNSLNYDSFDPFDASPNLALDQHPNGSDDGLGDDDGDYPLAEIKKTEDVVKELKKRYSGEVLTLAKKKKNFSKSATDVLNVWFFQHLHDPYPSDDEKRILSQQTGLSLSQVNNWFGNKRMRYKRKMLEQNRRNGQKGAGSSQAGDDDDTPQQQLQFHNDQDFNFN</sequence>
<dbReference type="Gene3D" id="1.10.10.60">
    <property type="entry name" value="Homeodomain-like"/>
    <property type="match status" value="1"/>
</dbReference>
<dbReference type="CDD" id="cd00086">
    <property type="entry name" value="homeodomain"/>
    <property type="match status" value="1"/>
</dbReference>
<gene>
    <name evidence="7" type="ORF">FDP41_007682</name>
</gene>
<dbReference type="VEuPathDB" id="AmoebaDB:FDP41_007682"/>
<comment type="caution">
    <text evidence="7">The sequence shown here is derived from an EMBL/GenBank/DDBJ whole genome shotgun (WGS) entry which is preliminary data.</text>
</comment>
<proteinExistence type="predicted"/>
<dbReference type="GeneID" id="68114900"/>
<evidence type="ECO:0000256" key="4">
    <source>
        <dbReference type="PROSITE-ProRule" id="PRU00108"/>
    </source>
</evidence>
<dbReference type="Pfam" id="PF05920">
    <property type="entry name" value="Homeobox_KN"/>
    <property type="match status" value="1"/>
</dbReference>
<keyword evidence="3 4" id="KW-0539">Nucleus</keyword>
<evidence type="ECO:0000256" key="3">
    <source>
        <dbReference type="ARBA" id="ARBA00023242"/>
    </source>
</evidence>
<dbReference type="VEuPathDB" id="AmoebaDB:NF0016520"/>
<evidence type="ECO:0000313" key="7">
    <source>
        <dbReference type="EMBL" id="KAF0983767.1"/>
    </source>
</evidence>
<dbReference type="InterPro" id="IPR009057">
    <property type="entry name" value="Homeodomain-like_sf"/>
</dbReference>
<keyword evidence="1 4" id="KW-0238">DNA-binding</keyword>